<dbReference type="RefSeq" id="WP_086086769.1">
    <property type="nucleotide sequence ID" value="NZ_CP021112.1"/>
</dbReference>
<dbReference type="KEGG" id="psin:CAK95_04025"/>
<dbReference type="FunFam" id="3.10.129.10:FF:000004">
    <property type="entry name" value="Tol-pal system-associated acyl-CoA thioesterase"/>
    <property type="match status" value="1"/>
</dbReference>
<evidence type="ECO:0000313" key="4">
    <source>
        <dbReference type="Proteomes" id="UP000194137"/>
    </source>
</evidence>
<dbReference type="PANTHER" id="PTHR31793:SF37">
    <property type="entry name" value="ACYL-COA THIOESTER HYDROLASE YBGC"/>
    <property type="match status" value="1"/>
</dbReference>
<sequence>MTSIPLDGELRDGRHTFIVRVYYEDTDFTGIVYHANYLRYMERGRTNYLRLIGADHRALFEQTEQEAPGFAFVVRSMTLDFLKPARMDDLLTIVSEPNEVKGASVTIRQKVMRGDELLVQADVRVAFISEGRARPIPKPLRIAMKADQDAAAG</sequence>
<reference evidence="3 4" key="1">
    <citation type="submission" date="2017-05" db="EMBL/GenBank/DDBJ databases">
        <title>Full genome sequence of Pseudorhodoplanes sinuspersici.</title>
        <authorList>
            <person name="Dastgheib S.M.M."/>
            <person name="Shavandi M."/>
            <person name="Tirandaz H."/>
        </authorList>
    </citation>
    <scope>NUCLEOTIDE SEQUENCE [LARGE SCALE GENOMIC DNA]</scope>
    <source>
        <strain evidence="3 4">RIPI110</strain>
    </source>
</reference>
<dbReference type="InterPro" id="IPR029069">
    <property type="entry name" value="HotDog_dom_sf"/>
</dbReference>
<dbReference type="Proteomes" id="UP000194137">
    <property type="component" value="Chromosome"/>
</dbReference>
<dbReference type="PIRSF" id="PIRSF003230">
    <property type="entry name" value="YbgC"/>
    <property type="match status" value="1"/>
</dbReference>
<dbReference type="STRING" id="1235591.CAK95_04025"/>
<dbReference type="CDD" id="cd00586">
    <property type="entry name" value="4HBT"/>
    <property type="match status" value="1"/>
</dbReference>
<dbReference type="Gene3D" id="3.10.129.10">
    <property type="entry name" value="Hotdog Thioesterase"/>
    <property type="match status" value="1"/>
</dbReference>
<name>A0A1W6ZLR1_9HYPH</name>
<protein>
    <submittedName>
        <fullName evidence="3">Tol-pal system-associated acyl-CoA thioesterase</fullName>
    </submittedName>
</protein>
<dbReference type="Pfam" id="PF03061">
    <property type="entry name" value="4HBT"/>
    <property type="match status" value="1"/>
</dbReference>
<dbReference type="NCBIfam" id="TIGR02799">
    <property type="entry name" value="thio_ybgC"/>
    <property type="match status" value="1"/>
</dbReference>
<comment type="similarity">
    <text evidence="1">Belongs to the 4-hydroxybenzoyl-CoA thioesterase family.</text>
</comment>
<dbReference type="InterPro" id="IPR050563">
    <property type="entry name" value="4-hydroxybenzoyl-CoA_TE"/>
</dbReference>
<proteinExistence type="inferred from homology"/>
<gene>
    <name evidence="3" type="ORF">CAK95_04025</name>
</gene>
<dbReference type="InterPro" id="IPR006684">
    <property type="entry name" value="YbgC/YbaW"/>
</dbReference>
<dbReference type="PROSITE" id="PS01328">
    <property type="entry name" value="4HBCOA_THIOESTERASE"/>
    <property type="match status" value="1"/>
</dbReference>
<dbReference type="AlphaFoldDB" id="A0A1W6ZLR1"/>
<evidence type="ECO:0000256" key="2">
    <source>
        <dbReference type="ARBA" id="ARBA00022801"/>
    </source>
</evidence>
<dbReference type="PANTHER" id="PTHR31793">
    <property type="entry name" value="4-HYDROXYBENZOYL-COA THIOESTERASE FAMILY MEMBER"/>
    <property type="match status" value="1"/>
</dbReference>
<evidence type="ECO:0000256" key="1">
    <source>
        <dbReference type="ARBA" id="ARBA00005953"/>
    </source>
</evidence>
<organism evidence="3 4">
    <name type="scientific">Pseudorhodoplanes sinuspersici</name>
    <dbReference type="NCBI Taxonomy" id="1235591"/>
    <lineage>
        <taxon>Bacteria</taxon>
        <taxon>Pseudomonadati</taxon>
        <taxon>Pseudomonadota</taxon>
        <taxon>Alphaproteobacteria</taxon>
        <taxon>Hyphomicrobiales</taxon>
        <taxon>Pseudorhodoplanes</taxon>
    </lineage>
</organism>
<dbReference type="NCBIfam" id="TIGR00051">
    <property type="entry name" value="YbgC/FadM family acyl-CoA thioesterase"/>
    <property type="match status" value="1"/>
</dbReference>
<evidence type="ECO:0000313" key="3">
    <source>
        <dbReference type="EMBL" id="ARP98348.1"/>
    </source>
</evidence>
<dbReference type="InterPro" id="IPR014166">
    <property type="entry name" value="Tol-Pal_acyl-CoA_thioesterase"/>
</dbReference>
<dbReference type="EMBL" id="CP021112">
    <property type="protein sequence ID" value="ARP98348.1"/>
    <property type="molecule type" value="Genomic_DNA"/>
</dbReference>
<accession>A0A1W6ZLR1</accession>
<keyword evidence="4" id="KW-1185">Reference proteome</keyword>
<dbReference type="OrthoDB" id="9808429at2"/>
<dbReference type="SUPFAM" id="SSF54637">
    <property type="entry name" value="Thioesterase/thiol ester dehydrase-isomerase"/>
    <property type="match status" value="1"/>
</dbReference>
<dbReference type="InterPro" id="IPR008272">
    <property type="entry name" value="HB-CoA_thioesterase_AS"/>
</dbReference>
<keyword evidence="2" id="KW-0378">Hydrolase</keyword>
<dbReference type="GO" id="GO:0047617">
    <property type="term" value="F:fatty acyl-CoA hydrolase activity"/>
    <property type="evidence" value="ECO:0007669"/>
    <property type="project" value="TreeGrafter"/>
</dbReference>
<dbReference type="InterPro" id="IPR006683">
    <property type="entry name" value="Thioestr_dom"/>
</dbReference>